<dbReference type="AlphaFoldDB" id="A0A5E7JW54"/>
<reference evidence="1 2" key="1">
    <citation type="submission" date="2019-09" db="EMBL/GenBank/DDBJ databases">
        <authorList>
            <person name="Chandra G."/>
            <person name="Truman W A."/>
        </authorList>
    </citation>
    <scope>NUCLEOTIDE SEQUENCE [LARGE SCALE GENOMIC DNA]</scope>
    <source>
        <strain evidence="1">PS870</strain>
    </source>
</reference>
<dbReference type="Proteomes" id="UP000349468">
    <property type="component" value="Unassembled WGS sequence"/>
</dbReference>
<gene>
    <name evidence="1" type="ORF">PS870_02365</name>
</gene>
<evidence type="ECO:0000313" key="1">
    <source>
        <dbReference type="EMBL" id="VVO91956.1"/>
    </source>
</evidence>
<proteinExistence type="predicted"/>
<dbReference type="EMBL" id="CABVIK010000006">
    <property type="protein sequence ID" value="VVO91956.1"/>
    <property type="molecule type" value="Genomic_DNA"/>
</dbReference>
<accession>A0A5E7JW54</accession>
<organism evidence="1 2">
    <name type="scientific">Pseudomonas fluorescens</name>
    <dbReference type="NCBI Taxonomy" id="294"/>
    <lineage>
        <taxon>Bacteria</taxon>
        <taxon>Pseudomonadati</taxon>
        <taxon>Pseudomonadota</taxon>
        <taxon>Gammaproteobacteria</taxon>
        <taxon>Pseudomonadales</taxon>
        <taxon>Pseudomonadaceae</taxon>
        <taxon>Pseudomonas</taxon>
    </lineage>
</organism>
<dbReference type="RefSeq" id="WP_154912315.1">
    <property type="nucleotide sequence ID" value="NZ_CABVIK010000006.1"/>
</dbReference>
<protein>
    <submittedName>
        <fullName evidence="1">Uncharacterized protein</fullName>
    </submittedName>
</protein>
<name>A0A5E7JW54_PSEFL</name>
<evidence type="ECO:0000313" key="2">
    <source>
        <dbReference type="Proteomes" id="UP000349468"/>
    </source>
</evidence>
<sequence length="79" mass="8665">MTCLICGEPAQEVDPGGDYEERACPTCGHYRISGTALVLMHAHGWHFDAELTRKWLAQQQGSGVIPTIDSNLVARLIEV</sequence>